<comment type="caution">
    <text evidence="2">The sequence shown here is derived from an EMBL/GenBank/DDBJ whole genome shotgun (WGS) entry which is preliminary data.</text>
</comment>
<proteinExistence type="predicted"/>
<organism evidence="2 3">
    <name type="scientific">Miscanthus lutarioriparius</name>
    <dbReference type="NCBI Taxonomy" id="422564"/>
    <lineage>
        <taxon>Eukaryota</taxon>
        <taxon>Viridiplantae</taxon>
        <taxon>Streptophyta</taxon>
        <taxon>Embryophyta</taxon>
        <taxon>Tracheophyta</taxon>
        <taxon>Spermatophyta</taxon>
        <taxon>Magnoliopsida</taxon>
        <taxon>Liliopsida</taxon>
        <taxon>Poales</taxon>
        <taxon>Poaceae</taxon>
        <taxon>PACMAD clade</taxon>
        <taxon>Panicoideae</taxon>
        <taxon>Andropogonodae</taxon>
        <taxon>Andropogoneae</taxon>
        <taxon>Saccharinae</taxon>
        <taxon>Miscanthus</taxon>
    </lineage>
</organism>
<evidence type="ECO:0000313" key="3">
    <source>
        <dbReference type="Proteomes" id="UP000604825"/>
    </source>
</evidence>
<feature type="region of interest" description="Disordered" evidence="1">
    <location>
        <begin position="1"/>
        <end position="35"/>
    </location>
</feature>
<dbReference type="EMBL" id="CAJGYO010000006">
    <property type="protein sequence ID" value="CAD6237525.1"/>
    <property type="molecule type" value="Genomic_DNA"/>
</dbReference>
<gene>
    <name evidence="2" type="ORF">NCGR_LOCUS25006</name>
</gene>
<evidence type="ECO:0000313" key="2">
    <source>
        <dbReference type="EMBL" id="CAD6237525.1"/>
    </source>
</evidence>
<feature type="compositionally biased region" description="Pro residues" evidence="1">
    <location>
        <begin position="1"/>
        <end position="17"/>
    </location>
</feature>
<name>A0A811PB02_9POAL</name>
<dbReference type="OrthoDB" id="262529at2759"/>
<accession>A0A811PB02</accession>
<reference evidence="2" key="1">
    <citation type="submission" date="2020-10" db="EMBL/GenBank/DDBJ databases">
        <authorList>
            <person name="Han B."/>
            <person name="Lu T."/>
            <person name="Zhao Q."/>
            <person name="Huang X."/>
            <person name="Zhao Y."/>
        </authorList>
    </citation>
    <scope>NUCLEOTIDE SEQUENCE</scope>
</reference>
<sequence>MPTPPPARTPTPTPPPARTSASTAPPHPSPLSGRLRPVDEYLRLLGLLLRPDWLESCTAALSPVGDLGVDDATGAFSVTTYDANHCPGEMVTILCPGELFAIEIHTVSMLLLVMRMFDRENKK</sequence>
<protein>
    <submittedName>
        <fullName evidence="2">Uncharacterized protein</fullName>
    </submittedName>
</protein>
<dbReference type="AlphaFoldDB" id="A0A811PB02"/>
<dbReference type="Proteomes" id="UP000604825">
    <property type="component" value="Unassembled WGS sequence"/>
</dbReference>
<keyword evidence="3" id="KW-1185">Reference proteome</keyword>
<evidence type="ECO:0000256" key="1">
    <source>
        <dbReference type="SAM" id="MobiDB-lite"/>
    </source>
</evidence>